<evidence type="ECO:0000256" key="9">
    <source>
        <dbReference type="ARBA" id="ARBA00023136"/>
    </source>
</evidence>
<keyword evidence="12" id="KW-0934">Plastid</keyword>
<comment type="similarity">
    <text evidence="2 11">Belongs to the PsaI family.</text>
</comment>
<name>A0A3G3LLK4_9EUGL</name>
<evidence type="ECO:0000256" key="5">
    <source>
        <dbReference type="ARBA" id="ARBA00022692"/>
    </source>
</evidence>
<dbReference type="SUPFAM" id="SSF81540">
    <property type="entry name" value="Subunit VIII of photosystem I reaction centre, PsaI"/>
    <property type="match status" value="1"/>
</dbReference>
<evidence type="ECO:0000256" key="8">
    <source>
        <dbReference type="ARBA" id="ARBA00023078"/>
    </source>
</evidence>
<keyword evidence="9 11" id="KW-0472">Membrane</keyword>
<sequence>MSASFLPTIFVPIIGFVFPAVVLTFFFNFIQKESIN</sequence>
<evidence type="ECO:0000256" key="2">
    <source>
        <dbReference type="ARBA" id="ARBA00005252"/>
    </source>
</evidence>
<dbReference type="Pfam" id="PF00796">
    <property type="entry name" value="PSI_8"/>
    <property type="match status" value="1"/>
</dbReference>
<keyword evidence="7 11" id="KW-1133">Transmembrane helix</keyword>
<dbReference type="InterPro" id="IPR001302">
    <property type="entry name" value="PSI_PsaI"/>
</dbReference>
<evidence type="ECO:0000256" key="4">
    <source>
        <dbReference type="ARBA" id="ARBA00022531"/>
    </source>
</evidence>
<geneLocation type="chloroplast" evidence="12"/>
<gene>
    <name evidence="11" type="primary">psaI</name>
</gene>
<comment type="subcellular location">
    <subcellularLocation>
        <location evidence="10">Plastid thylakoid membrane</location>
        <topology evidence="10">Single-pass membrane protein</topology>
    </subcellularLocation>
    <subcellularLocation>
        <location evidence="11">Plastid</location>
        <location evidence="11">Chloroplast thylakoid membrane</location>
        <topology evidence="11">Single-pass membrane protein</topology>
    </subcellularLocation>
</comment>
<dbReference type="GO" id="GO:0009522">
    <property type="term" value="C:photosystem I"/>
    <property type="evidence" value="ECO:0007669"/>
    <property type="project" value="UniProtKB-KW"/>
</dbReference>
<comment type="function">
    <text evidence="1 11">May help in the organization of the PsaL subunit.</text>
</comment>
<dbReference type="GO" id="GO:0015979">
    <property type="term" value="P:photosynthesis"/>
    <property type="evidence" value="ECO:0007669"/>
    <property type="project" value="UniProtKB-UniRule"/>
</dbReference>
<evidence type="ECO:0000256" key="6">
    <source>
        <dbReference type="ARBA" id="ARBA00022836"/>
    </source>
</evidence>
<protein>
    <recommendedName>
        <fullName evidence="3 11">Photosystem I reaction center subunit VIII</fullName>
        <shortName evidence="11">PSI-I</shortName>
    </recommendedName>
</protein>
<feature type="transmembrane region" description="Helical" evidence="11">
    <location>
        <begin position="6"/>
        <end position="30"/>
    </location>
</feature>
<organism evidence="12">
    <name type="scientific">Lepocinclis playfairiana</name>
    <dbReference type="NCBI Taxonomy" id="1403386"/>
    <lineage>
        <taxon>Eukaryota</taxon>
        <taxon>Discoba</taxon>
        <taxon>Euglenozoa</taxon>
        <taxon>Euglenida</taxon>
        <taxon>Spirocuta</taxon>
        <taxon>Euglenophyceae</taxon>
        <taxon>Euglenales</taxon>
        <taxon>Phacaceae</taxon>
        <taxon>Lepocinclis</taxon>
    </lineage>
</organism>
<reference evidence="12" key="1">
    <citation type="journal article" date="2018" name="Sci. Rep.">
        <title>Dynamic evolution of inverted repeats in Euglenophyta plastid genomes.</title>
        <authorList>
            <person name="Karnkowska A."/>
            <person name="Bennett M.S."/>
            <person name="Triemer R.E."/>
        </authorList>
    </citation>
    <scope>NUCLEOTIDE SEQUENCE</scope>
</reference>
<dbReference type="GO" id="GO:0009535">
    <property type="term" value="C:chloroplast thylakoid membrane"/>
    <property type="evidence" value="ECO:0007669"/>
    <property type="project" value="UniProtKB-SubCell"/>
</dbReference>
<keyword evidence="12" id="KW-0150">Chloroplast</keyword>
<accession>A0A3G3LLK4</accession>
<keyword evidence="4 11" id="KW-0602">Photosynthesis</keyword>
<evidence type="ECO:0000256" key="3">
    <source>
        <dbReference type="ARBA" id="ARBA00019929"/>
    </source>
</evidence>
<keyword evidence="5 11" id="KW-0812">Transmembrane</keyword>
<evidence type="ECO:0000256" key="10">
    <source>
        <dbReference type="ARBA" id="ARBA00046266"/>
    </source>
</evidence>
<evidence type="ECO:0000256" key="7">
    <source>
        <dbReference type="ARBA" id="ARBA00022989"/>
    </source>
</evidence>
<evidence type="ECO:0000256" key="1">
    <source>
        <dbReference type="ARBA" id="ARBA00003541"/>
    </source>
</evidence>
<evidence type="ECO:0000256" key="11">
    <source>
        <dbReference type="HAMAP-Rule" id="MF_00431"/>
    </source>
</evidence>
<keyword evidence="6 11" id="KW-0603">Photosystem I</keyword>
<dbReference type="HAMAP" id="MF_00431">
    <property type="entry name" value="PSI_PsaI"/>
    <property type="match status" value="1"/>
</dbReference>
<keyword evidence="8 11" id="KW-0793">Thylakoid</keyword>
<dbReference type="EMBL" id="MH898671">
    <property type="protein sequence ID" value="AYQ93589.1"/>
    <property type="molecule type" value="Genomic_DNA"/>
</dbReference>
<evidence type="ECO:0000313" key="12">
    <source>
        <dbReference type="EMBL" id="AYQ93589.1"/>
    </source>
</evidence>
<dbReference type="InterPro" id="IPR036357">
    <property type="entry name" value="PSI_PsaI_sf"/>
</dbReference>
<proteinExistence type="inferred from homology"/>
<dbReference type="NCBIfam" id="TIGR03052">
    <property type="entry name" value="PS_I_psaI"/>
    <property type="match status" value="1"/>
</dbReference>
<dbReference type="AlphaFoldDB" id="A0A3G3LLK4"/>